<gene>
    <name evidence="3" type="ORF">R3P96_21765</name>
</gene>
<dbReference type="EMBL" id="JAWLJX010000009">
    <property type="protein sequence ID" value="MDV6263974.1"/>
    <property type="molecule type" value="Genomic_DNA"/>
</dbReference>
<dbReference type="PANTHER" id="PTHR14239:SF0">
    <property type="entry name" value="F420-DEPENDENT NADP REDUCTASE"/>
    <property type="match status" value="1"/>
</dbReference>
<dbReference type="Pfam" id="PF03807">
    <property type="entry name" value="F420_oxidored"/>
    <property type="match status" value="1"/>
</dbReference>
<dbReference type="SUPFAM" id="SSF51735">
    <property type="entry name" value="NAD(P)-binding Rossmann-fold domains"/>
    <property type="match status" value="1"/>
</dbReference>
<dbReference type="InterPro" id="IPR028939">
    <property type="entry name" value="P5C_Rdtase_cat_N"/>
</dbReference>
<keyword evidence="4" id="KW-1185">Reference proteome</keyword>
<keyword evidence="1" id="KW-0560">Oxidoreductase</keyword>
<dbReference type="Proteomes" id="UP001185755">
    <property type="component" value="Unassembled WGS sequence"/>
</dbReference>
<accession>A0ABU4BIE1</accession>
<dbReference type="Gene3D" id="3.40.50.720">
    <property type="entry name" value="NAD(P)-binding Rossmann-like Domain"/>
    <property type="match status" value="1"/>
</dbReference>
<evidence type="ECO:0000313" key="3">
    <source>
        <dbReference type="EMBL" id="MDV6263974.1"/>
    </source>
</evidence>
<dbReference type="InterPro" id="IPR036291">
    <property type="entry name" value="NAD(P)-bd_dom_sf"/>
</dbReference>
<dbReference type="PANTHER" id="PTHR14239">
    <property type="entry name" value="DUDULIN-RELATED"/>
    <property type="match status" value="1"/>
</dbReference>
<name>A0ABU4BIE1_9NOCA</name>
<sequence length="213" mass="21899">MNSITILGSGRVGSALATALAEKGVADVVVGVRSPDSVRATWSGPAVTFLDVSAAIGRSDLIVNATPGDTSLERLTALKTELVGKTLVDISNATTRSNDGMPGGLLYPGSSLGERLQAALPRTAVVKTLNTMLFTVMTAPAALSSPPTVFVSGDDSAAKVQVIELLADLGWDAQRIIDLGDIETARGTEALAVLVPSLLKTLGFIPFAISIAR</sequence>
<proteinExistence type="predicted"/>
<evidence type="ECO:0000256" key="1">
    <source>
        <dbReference type="ARBA" id="ARBA00023002"/>
    </source>
</evidence>
<organism evidence="3 4">
    <name type="scientific">Rhodococcoides yunnanense</name>
    <dbReference type="NCBI Taxonomy" id="278209"/>
    <lineage>
        <taxon>Bacteria</taxon>
        <taxon>Bacillati</taxon>
        <taxon>Actinomycetota</taxon>
        <taxon>Actinomycetes</taxon>
        <taxon>Mycobacteriales</taxon>
        <taxon>Nocardiaceae</taxon>
        <taxon>Rhodococcoides</taxon>
    </lineage>
</organism>
<comment type="caution">
    <text evidence="3">The sequence shown here is derived from an EMBL/GenBank/DDBJ whole genome shotgun (WGS) entry which is preliminary data.</text>
</comment>
<protein>
    <submittedName>
        <fullName evidence="3">NAD(P)-binding domain-containing protein</fullName>
    </submittedName>
</protein>
<reference evidence="3 4" key="1">
    <citation type="submission" date="2023-10" db="EMBL/GenBank/DDBJ databases">
        <title>Development of a sustainable strategy for remediation of hydrocarbon-contaminated territories based on the waste exchange concept.</title>
        <authorList>
            <person name="Krivoruchko A."/>
        </authorList>
    </citation>
    <scope>NUCLEOTIDE SEQUENCE [LARGE SCALE GENOMIC DNA]</scope>
    <source>
        <strain evidence="3 4">IEGM 1323</strain>
    </source>
</reference>
<dbReference type="InterPro" id="IPR051267">
    <property type="entry name" value="STEAP_metalloreductase"/>
</dbReference>
<dbReference type="RefSeq" id="WP_317566096.1">
    <property type="nucleotide sequence ID" value="NZ_JAWLJX010000009.1"/>
</dbReference>
<feature type="domain" description="Pyrroline-5-carboxylate reductase catalytic N-terminal" evidence="2">
    <location>
        <begin position="4"/>
        <end position="92"/>
    </location>
</feature>
<evidence type="ECO:0000259" key="2">
    <source>
        <dbReference type="Pfam" id="PF03807"/>
    </source>
</evidence>
<evidence type="ECO:0000313" key="4">
    <source>
        <dbReference type="Proteomes" id="UP001185755"/>
    </source>
</evidence>